<dbReference type="GO" id="GO:0033922">
    <property type="term" value="F:peptidoglycan beta-N-acetylmuramidase activity"/>
    <property type="evidence" value="ECO:0007669"/>
    <property type="project" value="InterPro"/>
</dbReference>
<reference evidence="4" key="1">
    <citation type="submission" date="2017-02" db="EMBL/GenBank/DDBJ databases">
        <authorList>
            <person name="Varghese N."/>
            <person name="Submissions S."/>
        </authorList>
    </citation>
    <scope>NUCLEOTIDE SEQUENCE [LARGE SCALE GENOMIC DNA]</scope>
    <source>
        <strain evidence="4">DSM 24091</strain>
    </source>
</reference>
<evidence type="ECO:0000259" key="1">
    <source>
        <dbReference type="Pfam" id="PF07075"/>
    </source>
</evidence>
<dbReference type="Gene3D" id="3.40.50.12170">
    <property type="entry name" value="Uncharacterised protein PF07075, DUF1343"/>
    <property type="match status" value="1"/>
</dbReference>
<dbReference type="AlphaFoldDB" id="A0A1T5D155"/>
<dbReference type="Gene3D" id="3.90.1150.140">
    <property type="match status" value="1"/>
</dbReference>
<dbReference type="STRING" id="1513896.SAMN05660841_01723"/>
<evidence type="ECO:0000313" key="4">
    <source>
        <dbReference type="Proteomes" id="UP000190150"/>
    </source>
</evidence>
<dbReference type="InterPro" id="IPR048502">
    <property type="entry name" value="NamZ_N"/>
</dbReference>
<dbReference type="RefSeq" id="WP_079642670.1">
    <property type="nucleotide sequence ID" value="NZ_FUZF01000005.1"/>
</dbReference>
<dbReference type="PANTHER" id="PTHR42915:SF1">
    <property type="entry name" value="PEPTIDOGLYCAN BETA-N-ACETYLMURAMIDASE NAMZ"/>
    <property type="match status" value="1"/>
</dbReference>
<evidence type="ECO:0000313" key="3">
    <source>
        <dbReference type="EMBL" id="SKB65367.1"/>
    </source>
</evidence>
<dbReference type="InterPro" id="IPR008302">
    <property type="entry name" value="NamZ"/>
</dbReference>
<dbReference type="Proteomes" id="UP000190150">
    <property type="component" value="Unassembled WGS sequence"/>
</dbReference>
<name>A0A1T5D155_9SPHI</name>
<proteinExistence type="predicted"/>
<dbReference type="PIRSF" id="PIRSF016719">
    <property type="entry name" value="UCP016719"/>
    <property type="match status" value="1"/>
</dbReference>
<dbReference type="InterPro" id="IPR048503">
    <property type="entry name" value="NamZ_C"/>
</dbReference>
<dbReference type="Pfam" id="PF20732">
    <property type="entry name" value="NamZ_C"/>
    <property type="match status" value="1"/>
</dbReference>
<dbReference type="Pfam" id="PF07075">
    <property type="entry name" value="NamZ_N"/>
    <property type="match status" value="1"/>
</dbReference>
<feature type="domain" description="Peptidoglycan beta-N-acetylmuramidase NamZ C-terminal" evidence="2">
    <location>
        <begin position="253"/>
        <end position="403"/>
    </location>
</feature>
<sequence length="405" mass="45842">MNFKIVFFFSLFFWTIWGLKAQTSLDYCNDRIRTGAERTESYVPYLKGKRVAILGNLSTVIKKQHLVDSLLKVGVKIVKIFGPEHGFRGNASNGTEVSDEVDVKTGIPIISLYGSKRKPSAADLADIDVFIFDVQDMGVRFYTNINTLRDIMEACAEQGKELLILDRPNPNAYLIDGPILDMKHRSGIGQFPVPIAHGMTIAEFAQMINGEGWMSTAKKCKLKIIPVEGYAHHMLYKLPVSPSPNLNTEQSILLYPSTCLFEGVKVNHGRGTDYPFTVIGSPAYKGIYSFSFTPVSKKGMSERPLFMNEKCYGLDLRGYDLHSLVKGKKLNLAWIMELYEKSPEKDKFFDQSFSDQIGRFENLSGVDDLRLQIERGISEKEIRASWADGLAKYKLMRKKYTIYED</sequence>
<dbReference type="OrthoDB" id="9801061at2"/>
<evidence type="ECO:0000259" key="2">
    <source>
        <dbReference type="Pfam" id="PF20732"/>
    </source>
</evidence>
<accession>A0A1T5D155</accession>
<dbReference type="PANTHER" id="PTHR42915">
    <property type="entry name" value="HYPOTHETICAL 460 KDA PROTEIN IN FEUA-SIGW INTERGENIC REGION [PRECURSOR]"/>
    <property type="match status" value="1"/>
</dbReference>
<keyword evidence="4" id="KW-1185">Reference proteome</keyword>
<organism evidence="3 4">
    <name type="scientific">Sphingobacterium nematocida</name>
    <dbReference type="NCBI Taxonomy" id="1513896"/>
    <lineage>
        <taxon>Bacteria</taxon>
        <taxon>Pseudomonadati</taxon>
        <taxon>Bacteroidota</taxon>
        <taxon>Sphingobacteriia</taxon>
        <taxon>Sphingobacteriales</taxon>
        <taxon>Sphingobacteriaceae</taxon>
        <taxon>Sphingobacterium</taxon>
    </lineage>
</organism>
<feature type="domain" description="Peptidoglycan beta-N-acetylmuramidase NamZ N-terminal" evidence="1">
    <location>
        <begin position="51"/>
        <end position="249"/>
    </location>
</feature>
<gene>
    <name evidence="3" type="ORF">SAMN05660841_01723</name>
</gene>
<protein>
    <submittedName>
        <fullName evidence="3">Uncharacterized conserved protein YbbC, DUF1343 family</fullName>
    </submittedName>
</protein>
<dbReference type="EMBL" id="FUZF01000005">
    <property type="protein sequence ID" value="SKB65367.1"/>
    <property type="molecule type" value="Genomic_DNA"/>
</dbReference>